<protein>
    <submittedName>
        <fullName evidence="1">Uncharacterized protein</fullName>
    </submittedName>
</protein>
<evidence type="ECO:0000313" key="2">
    <source>
        <dbReference type="Proteomes" id="UP000060390"/>
    </source>
</evidence>
<sequence>MVQGDLRLYDPGQSLDVDVIADPDGNVAGRSDPVEIAGEANGRTQVQLSTSDGDAIGTLERAPDVDDMDYAAGDVAGTGSALAQGPVDWYEDASGGAVAPGDLVVLTDTGVRAYDSAGGDTPEMILGRVFATGTRASAETANKVAVLRHK</sequence>
<dbReference type="GeneID" id="26011367"/>
<evidence type="ECO:0000313" key="1">
    <source>
        <dbReference type="EMBL" id="ALG82908.1"/>
    </source>
</evidence>
<dbReference type="STRING" id="1604004.HLASA_2033"/>
<proteinExistence type="predicted"/>
<dbReference type="RefSeq" id="WP_054519916.1">
    <property type="nucleotide sequence ID" value="NZ_CP011564.1"/>
</dbReference>
<reference evidence="2" key="1">
    <citation type="submission" date="2015-05" db="EMBL/GenBank/DDBJ databases">
        <title>Complete genome sequence of Halanaeroarchaeum sulfurireducens type strain M27-SA2, a sulfate-reducer haloarchaeon from marine anoxic lake Medee.</title>
        <authorList>
            <person name="Messina E."/>
            <person name="Kublanov I.V."/>
            <person name="Toshchakov S."/>
            <person name="Arcadi E."/>
            <person name="La Spada G."/>
            <person name="La Cono V."/>
            <person name="Yakimov M.M."/>
        </authorList>
    </citation>
    <scope>NUCLEOTIDE SEQUENCE [LARGE SCALE GENOMIC DNA]</scope>
    <source>
        <strain evidence="2">M27-SA2</strain>
    </source>
</reference>
<gene>
    <name evidence="1" type="ORF">HLASA_2033</name>
</gene>
<dbReference type="KEGG" id="hsf:HLASA_2033"/>
<dbReference type="EMBL" id="CP011564">
    <property type="protein sequence ID" value="ALG82908.1"/>
    <property type="molecule type" value="Genomic_DNA"/>
</dbReference>
<dbReference type="Proteomes" id="UP000060390">
    <property type="component" value="Chromosome"/>
</dbReference>
<accession>A0A0N9MYU4</accession>
<organism evidence="1 2">
    <name type="scientific">Halanaeroarchaeum sulfurireducens</name>
    <dbReference type="NCBI Taxonomy" id="1604004"/>
    <lineage>
        <taxon>Archaea</taxon>
        <taxon>Methanobacteriati</taxon>
        <taxon>Methanobacteriota</taxon>
        <taxon>Stenosarchaea group</taxon>
        <taxon>Halobacteria</taxon>
        <taxon>Halobacteriales</taxon>
        <taxon>Halobacteriaceae</taxon>
        <taxon>Halanaeroarchaeum</taxon>
    </lineage>
</organism>
<reference evidence="1 2" key="2">
    <citation type="journal article" date="2016" name="Stand. Genomic Sci.">
        <title>Complete genome sequence of 'Halanaeroarchaeum sulfurireducens' M27-SA2, a sulfur-reducing and acetate-oxidizing haloarchaeon from the deep-sea hypersaline anoxic lake Medee.</title>
        <authorList>
            <person name="Messina E."/>
            <person name="Sorokin D.Y."/>
            <person name="Kublanov I.V."/>
            <person name="Toshchakov S."/>
            <person name="Lopatina A."/>
            <person name="Arcadi E."/>
            <person name="Smedile F."/>
            <person name="La Spada G."/>
            <person name="La Cono V."/>
            <person name="Yakimov M.M."/>
        </authorList>
    </citation>
    <scope>NUCLEOTIDE SEQUENCE [LARGE SCALE GENOMIC DNA]</scope>
    <source>
        <strain evidence="1 2">M27-SA2</strain>
    </source>
</reference>
<name>A0A0N9MYU4_9EURY</name>
<dbReference type="AlphaFoldDB" id="A0A0N9MYU4"/>